<dbReference type="PANTHER" id="PTHR43735">
    <property type="entry name" value="APOPTOSIS-INDUCING FACTOR 1"/>
    <property type="match status" value="1"/>
</dbReference>
<dbReference type="EMBL" id="BLLF01002201">
    <property type="protein sequence ID" value="GFH23143.1"/>
    <property type="molecule type" value="Genomic_DNA"/>
</dbReference>
<proteinExistence type="inferred from homology"/>
<evidence type="ECO:0000256" key="3">
    <source>
        <dbReference type="ARBA" id="ARBA00007524"/>
    </source>
</evidence>
<feature type="domain" description="FAD/NAD(P)-binding" evidence="10">
    <location>
        <begin position="59"/>
        <end position="163"/>
    </location>
</feature>
<evidence type="ECO:0000256" key="6">
    <source>
        <dbReference type="ARBA" id="ARBA00022827"/>
    </source>
</evidence>
<evidence type="ECO:0000256" key="1">
    <source>
        <dbReference type="ARBA" id="ARBA00004141"/>
    </source>
</evidence>
<dbReference type="Gene3D" id="1.20.1260.100">
    <property type="entry name" value="TspO/MBR protein"/>
    <property type="match status" value="1"/>
</dbReference>
<sequence length="242" mass="25318">MLGLATAATVAMARAAGDNKAAVIGLMSPYVAWVAFATALNARIWKDNPNVVGEILEQYAGKSLTLIHSGPQLVEGKSLKVHKACMQLMKQHGVKVMLEDKAESWDQVPADYVIWAAGSSPNTQLLATGVLASALDSQGRVKVDPWLRVEGFAHIYAVGDINNTLPAIKLGYLADLQAQVAVKNLAAAAAGRQPCVKYAAPLQPAGLMMLTFGRDAGVFQAGSCVCSGGCTPAAFKGLIGQL</sequence>
<evidence type="ECO:0000256" key="7">
    <source>
        <dbReference type="ARBA" id="ARBA00022989"/>
    </source>
</evidence>
<organism evidence="11 12">
    <name type="scientific">Haematococcus lacustris</name>
    <name type="common">Green alga</name>
    <name type="synonym">Haematococcus pluvialis</name>
    <dbReference type="NCBI Taxonomy" id="44745"/>
    <lineage>
        <taxon>Eukaryota</taxon>
        <taxon>Viridiplantae</taxon>
        <taxon>Chlorophyta</taxon>
        <taxon>core chlorophytes</taxon>
        <taxon>Chlorophyceae</taxon>
        <taxon>CS clade</taxon>
        <taxon>Chlamydomonadales</taxon>
        <taxon>Haematococcaceae</taxon>
        <taxon>Haematococcus</taxon>
    </lineage>
</organism>
<dbReference type="InterPro" id="IPR004307">
    <property type="entry name" value="TspO_MBR"/>
</dbReference>
<dbReference type="Pfam" id="PF03073">
    <property type="entry name" value="TspO_MBR"/>
    <property type="match status" value="1"/>
</dbReference>
<evidence type="ECO:0000313" key="12">
    <source>
        <dbReference type="Proteomes" id="UP000485058"/>
    </source>
</evidence>
<dbReference type="InterPro" id="IPR036188">
    <property type="entry name" value="FAD/NAD-bd_sf"/>
</dbReference>
<dbReference type="Proteomes" id="UP000485058">
    <property type="component" value="Unassembled WGS sequence"/>
</dbReference>
<comment type="subcellular location">
    <subcellularLocation>
        <location evidence="1">Membrane</location>
        <topology evidence="1">Multi-pass membrane protein</topology>
    </subcellularLocation>
</comment>
<evidence type="ECO:0000313" key="11">
    <source>
        <dbReference type="EMBL" id="GFH23143.1"/>
    </source>
</evidence>
<evidence type="ECO:0000256" key="2">
    <source>
        <dbReference type="ARBA" id="ARBA00006442"/>
    </source>
</evidence>
<comment type="caution">
    <text evidence="11">The sequence shown here is derived from an EMBL/GenBank/DDBJ whole genome shotgun (WGS) entry which is preliminary data.</text>
</comment>
<evidence type="ECO:0000256" key="8">
    <source>
        <dbReference type="ARBA" id="ARBA00023002"/>
    </source>
</evidence>
<dbReference type="SUPFAM" id="SSF51905">
    <property type="entry name" value="FAD/NAD(P)-binding domain"/>
    <property type="match status" value="1"/>
</dbReference>
<protein>
    <submittedName>
        <fullName evidence="11">NADH dehydrogenase</fullName>
    </submittedName>
</protein>
<evidence type="ECO:0000259" key="10">
    <source>
        <dbReference type="Pfam" id="PF07992"/>
    </source>
</evidence>
<keyword evidence="5" id="KW-0812">Transmembrane</keyword>
<dbReference type="InterPro" id="IPR038330">
    <property type="entry name" value="TspO/MBR-related_sf"/>
</dbReference>
<name>A0A699ZKG3_HAELA</name>
<dbReference type="InterPro" id="IPR023753">
    <property type="entry name" value="FAD/NAD-binding_dom"/>
</dbReference>
<reference evidence="11 12" key="1">
    <citation type="submission" date="2020-02" db="EMBL/GenBank/DDBJ databases">
        <title>Draft genome sequence of Haematococcus lacustris strain NIES-144.</title>
        <authorList>
            <person name="Morimoto D."/>
            <person name="Nakagawa S."/>
            <person name="Yoshida T."/>
            <person name="Sawayama S."/>
        </authorList>
    </citation>
    <scope>NUCLEOTIDE SEQUENCE [LARGE SCALE GENOMIC DNA]</scope>
    <source>
        <strain evidence="11 12">NIES-144</strain>
    </source>
</reference>
<dbReference type="AlphaFoldDB" id="A0A699ZKG3"/>
<comment type="similarity">
    <text evidence="2">Belongs to the FAD-dependent oxidoreductase family.</text>
</comment>
<keyword evidence="8" id="KW-0560">Oxidoreductase</keyword>
<dbReference type="Pfam" id="PF07992">
    <property type="entry name" value="Pyr_redox_2"/>
    <property type="match status" value="1"/>
</dbReference>
<dbReference type="PANTHER" id="PTHR43735:SF3">
    <property type="entry name" value="FERROPTOSIS SUPPRESSOR PROTEIN 1"/>
    <property type="match status" value="1"/>
</dbReference>
<keyword evidence="12" id="KW-1185">Reference proteome</keyword>
<keyword evidence="6" id="KW-0274">FAD</keyword>
<keyword evidence="7" id="KW-1133">Transmembrane helix</keyword>
<dbReference type="GO" id="GO:0050660">
    <property type="term" value="F:flavin adenine dinucleotide binding"/>
    <property type="evidence" value="ECO:0007669"/>
    <property type="project" value="TreeGrafter"/>
</dbReference>
<evidence type="ECO:0000256" key="5">
    <source>
        <dbReference type="ARBA" id="ARBA00022692"/>
    </source>
</evidence>
<dbReference type="GO" id="GO:0016020">
    <property type="term" value="C:membrane"/>
    <property type="evidence" value="ECO:0007669"/>
    <property type="project" value="UniProtKB-SubCell"/>
</dbReference>
<comment type="similarity">
    <text evidence="3">Belongs to the TspO/BZRP family.</text>
</comment>
<accession>A0A699ZKG3</accession>
<keyword evidence="9" id="KW-0472">Membrane</keyword>
<keyword evidence="4" id="KW-0285">Flavoprotein</keyword>
<dbReference type="GO" id="GO:0004174">
    <property type="term" value="F:electron-transferring-flavoprotein dehydrogenase activity"/>
    <property type="evidence" value="ECO:0007669"/>
    <property type="project" value="TreeGrafter"/>
</dbReference>
<evidence type="ECO:0000256" key="9">
    <source>
        <dbReference type="ARBA" id="ARBA00023136"/>
    </source>
</evidence>
<dbReference type="GO" id="GO:0005737">
    <property type="term" value="C:cytoplasm"/>
    <property type="evidence" value="ECO:0007669"/>
    <property type="project" value="TreeGrafter"/>
</dbReference>
<evidence type="ECO:0000256" key="4">
    <source>
        <dbReference type="ARBA" id="ARBA00022630"/>
    </source>
</evidence>
<gene>
    <name evidence="11" type="ORF">HaLaN_20709</name>
</gene>